<feature type="domain" description="ABC transmembrane type-1" evidence="8">
    <location>
        <begin position="95"/>
        <end position="284"/>
    </location>
</feature>
<keyword evidence="4 7" id="KW-0812">Transmembrane</keyword>
<dbReference type="InterPro" id="IPR050366">
    <property type="entry name" value="BP-dependent_transpt_permease"/>
</dbReference>
<feature type="transmembrane region" description="Helical" evidence="7">
    <location>
        <begin position="103"/>
        <end position="125"/>
    </location>
</feature>
<proteinExistence type="inferred from homology"/>
<keyword evidence="2 7" id="KW-0813">Transport</keyword>
<keyword evidence="3" id="KW-1003">Cell membrane</keyword>
<feature type="transmembrane region" description="Helical" evidence="7">
    <location>
        <begin position="216"/>
        <end position="243"/>
    </location>
</feature>
<dbReference type="AlphaFoldDB" id="A0A923I9G8"/>
<name>A0A923I9G8_9FIRM</name>
<feature type="transmembrane region" description="Helical" evidence="7">
    <location>
        <begin position="32"/>
        <end position="54"/>
    </location>
</feature>
<dbReference type="PANTHER" id="PTHR43386">
    <property type="entry name" value="OLIGOPEPTIDE TRANSPORT SYSTEM PERMEASE PROTEIN APPC"/>
    <property type="match status" value="1"/>
</dbReference>
<feature type="transmembrane region" description="Helical" evidence="7">
    <location>
        <begin position="137"/>
        <end position="155"/>
    </location>
</feature>
<feature type="transmembrane region" description="Helical" evidence="7">
    <location>
        <begin position="161"/>
        <end position="177"/>
    </location>
</feature>
<comment type="subcellular location">
    <subcellularLocation>
        <location evidence="1 7">Cell membrane</location>
        <topology evidence="1 7">Multi-pass membrane protein</topology>
    </subcellularLocation>
</comment>
<evidence type="ECO:0000256" key="2">
    <source>
        <dbReference type="ARBA" id="ARBA00022448"/>
    </source>
</evidence>
<evidence type="ECO:0000313" key="9">
    <source>
        <dbReference type="EMBL" id="MBC5581564.1"/>
    </source>
</evidence>
<dbReference type="PANTHER" id="PTHR43386:SF1">
    <property type="entry name" value="D,D-DIPEPTIDE TRANSPORT SYSTEM PERMEASE PROTEIN DDPC-RELATED"/>
    <property type="match status" value="1"/>
</dbReference>
<dbReference type="Gene3D" id="1.10.3720.10">
    <property type="entry name" value="MetI-like"/>
    <property type="match status" value="1"/>
</dbReference>
<dbReference type="GO" id="GO:0005886">
    <property type="term" value="C:plasma membrane"/>
    <property type="evidence" value="ECO:0007669"/>
    <property type="project" value="UniProtKB-SubCell"/>
</dbReference>
<keyword evidence="5 7" id="KW-1133">Transmembrane helix</keyword>
<dbReference type="Pfam" id="PF12911">
    <property type="entry name" value="OppC_N"/>
    <property type="match status" value="1"/>
</dbReference>
<comment type="similarity">
    <text evidence="7">Belongs to the binding-protein-dependent transport system permease family.</text>
</comment>
<evidence type="ECO:0000256" key="5">
    <source>
        <dbReference type="ARBA" id="ARBA00022989"/>
    </source>
</evidence>
<evidence type="ECO:0000256" key="3">
    <source>
        <dbReference type="ARBA" id="ARBA00022475"/>
    </source>
</evidence>
<dbReference type="PROSITE" id="PS50928">
    <property type="entry name" value="ABC_TM1"/>
    <property type="match status" value="1"/>
</dbReference>
<dbReference type="EMBL" id="JACONZ010000002">
    <property type="protein sequence ID" value="MBC5581564.1"/>
    <property type="molecule type" value="Genomic_DNA"/>
</dbReference>
<dbReference type="GO" id="GO:0055085">
    <property type="term" value="P:transmembrane transport"/>
    <property type="evidence" value="ECO:0007669"/>
    <property type="project" value="InterPro"/>
</dbReference>
<keyword evidence="10" id="KW-1185">Reference proteome</keyword>
<evidence type="ECO:0000256" key="6">
    <source>
        <dbReference type="ARBA" id="ARBA00023136"/>
    </source>
</evidence>
<evidence type="ECO:0000256" key="4">
    <source>
        <dbReference type="ARBA" id="ARBA00022692"/>
    </source>
</evidence>
<dbReference type="Proteomes" id="UP000659630">
    <property type="component" value="Unassembled WGS sequence"/>
</dbReference>
<feature type="transmembrane region" description="Helical" evidence="7">
    <location>
        <begin position="263"/>
        <end position="284"/>
    </location>
</feature>
<evidence type="ECO:0000259" key="8">
    <source>
        <dbReference type="PROSITE" id="PS50928"/>
    </source>
</evidence>
<gene>
    <name evidence="9" type="ORF">H8S23_08585</name>
</gene>
<dbReference type="InterPro" id="IPR025966">
    <property type="entry name" value="OppC_N"/>
</dbReference>
<evidence type="ECO:0000256" key="7">
    <source>
        <dbReference type="RuleBase" id="RU363032"/>
    </source>
</evidence>
<accession>A0A923I9G8</accession>
<organism evidence="9 10">
    <name type="scientific">Anaerofilum hominis</name>
    <dbReference type="NCBI Taxonomy" id="2763016"/>
    <lineage>
        <taxon>Bacteria</taxon>
        <taxon>Bacillati</taxon>
        <taxon>Bacillota</taxon>
        <taxon>Clostridia</taxon>
        <taxon>Eubacteriales</taxon>
        <taxon>Oscillospiraceae</taxon>
        <taxon>Anaerofilum</taxon>
    </lineage>
</organism>
<comment type="caution">
    <text evidence="9">The sequence shown here is derived from an EMBL/GenBank/DDBJ whole genome shotgun (WGS) entry which is preliminary data.</text>
</comment>
<protein>
    <submittedName>
        <fullName evidence="9">ABC transporter permease</fullName>
    </submittedName>
</protein>
<dbReference type="Pfam" id="PF00528">
    <property type="entry name" value="BPD_transp_1"/>
    <property type="match status" value="1"/>
</dbReference>
<dbReference type="InterPro" id="IPR000515">
    <property type="entry name" value="MetI-like"/>
</dbReference>
<evidence type="ECO:0000256" key="1">
    <source>
        <dbReference type="ARBA" id="ARBA00004651"/>
    </source>
</evidence>
<reference evidence="9" key="1">
    <citation type="submission" date="2020-08" db="EMBL/GenBank/DDBJ databases">
        <title>Genome public.</title>
        <authorList>
            <person name="Liu C."/>
            <person name="Sun Q."/>
        </authorList>
    </citation>
    <scope>NUCLEOTIDE SEQUENCE</scope>
    <source>
        <strain evidence="9">BX8</strain>
    </source>
</reference>
<dbReference type="SUPFAM" id="SSF161098">
    <property type="entry name" value="MetI-like"/>
    <property type="match status" value="1"/>
</dbReference>
<sequence>MQRGEDTVKTKQTYKKRSQFSAVWRRLKKNKLAMLGLVILTAMILIAVCADLLADYDTAVIGQNMAERLQGPSGSHWFGTDQFGRDVLARIIHGSRLSLSLSIIAMTVAVAIGSCIGAVAGYYGGRVDDVLMRLMDILLAIPPMLMSISIVAALGQSMVNLLIALAIAYVPVFARVIRSTILSIKGQEFVEAARACGTGNARIILRHIIPNAIGPIIVEATLTMGAAILIISSLSFMGLGIQPPAPEWGTMLYEGRDVIRNDPYLVIFPGAAIALAVMSLNLLGDGLRDALDPRLKN</sequence>
<dbReference type="InterPro" id="IPR035906">
    <property type="entry name" value="MetI-like_sf"/>
</dbReference>
<evidence type="ECO:0000313" key="10">
    <source>
        <dbReference type="Proteomes" id="UP000659630"/>
    </source>
</evidence>
<keyword evidence="6 7" id="KW-0472">Membrane</keyword>
<dbReference type="CDD" id="cd06261">
    <property type="entry name" value="TM_PBP2"/>
    <property type="match status" value="1"/>
</dbReference>